<name>A0AAW1P772_9CHLO</name>
<dbReference type="EMBL" id="JALJOR010000018">
    <property type="protein sequence ID" value="KAK9804334.1"/>
    <property type="molecule type" value="Genomic_DNA"/>
</dbReference>
<evidence type="ECO:0008006" key="4">
    <source>
        <dbReference type="Google" id="ProtNLM"/>
    </source>
</evidence>
<dbReference type="InterPro" id="IPR018790">
    <property type="entry name" value="DUF2358"/>
</dbReference>
<dbReference type="InterPro" id="IPR032710">
    <property type="entry name" value="NTF2-like_dom_sf"/>
</dbReference>
<proteinExistence type="inferred from homology"/>
<dbReference type="Pfam" id="PF04832">
    <property type="entry name" value="SOUL"/>
    <property type="match status" value="1"/>
</dbReference>
<dbReference type="SUPFAM" id="SSF55136">
    <property type="entry name" value="Probable bacterial effector-binding domain"/>
    <property type="match status" value="1"/>
</dbReference>
<protein>
    <recommendedName>
        <fullName evidence="4">SOUL heme-binding protein</fullName>
    </recommendedName>
</protein>
<sequence length="332" mass="38278">MQERMDLLREDLKHLFDDRGIDSSLYDDKVDFEDPITRWRSIGGYKFNIAMLRKVFNPTFILHDMRQTGEYELTTRWTMTMPFTLASKLPFTGWWNPSLVFTGVSVMGVNPETGLFNKHLDLWDALEKQSYFSLEAFAHVLSQMGNIKRAPPLEAPQHVVLRKRKEYEIRRYEPYVTIQTQIAGTSSTGDEMNPKGAGRKAFARVVPYFMGKNSRAEQLQMTVPAYSDPRGNLEVYLGSQYKDPGSAPEPNSQDLKLQQRPGGFYAVVQFSGIVDEQRAVDIQAQLRQHLQRDGLAAASDEWILARYNDPQKVKPQFRLNEIMVPVKDFKLW</sequence>
<reference evidence="2 3" key="1">
    <citation type="journal article" date="2024" name="Nat. Commun.">
        <title>Phylogenomics reveals the evolutionary origins of lichenization in chlorophyte algae.</title>
        <authorList>
            <person name="Puginier C."/>
            <person name="Libourel C."/>
            <person name="Otte J."/>
            <person name="Skaloud P."/>
            <person name="Haon M."/>
            <person name="Grisel S."/>
            <person name="Petersen M."/>
            <person name="Berrin J.G."/>
            <person name="Delaux P.M."/>
            <person name="Dal Grande F."/>
            <person name="Keller J."/>
        </authorList>
    </citation>
    <scope>NUCLEOTIDE SEQUENCE [LARGE SCALE GENOMIC DNA]</scope>
    <source>
        <strain evidence="2 3">SAG 2043</strain>
    </source>
</reference>
<comment type="caution">
    <text evidence="2">The sequence shown here is derived from an EMBL/GenBank/DDBJ whole genome shotgun (WGS) entry which is preliminary data.</text>
</comment>
<evidence type="ECO:0000256" key="1">
    <source>
        <dbReference type="ARBA" id="ARBA00009817"/>
    </source>
</evidence>
<dbReference type="Proteomes" id="UP001489004">
    <property type="component" value="Unassembled WGS sequence"/>
</dbReference>
<keyword evidence="3" id="KW-1185">Reference proteome</keyword>
<comment type="similarity">
    <text evidence="1">Belongs to the HEBP family.</text>
</comment>
<dbReference type="AlphaFoldDB" id="A0AAW1P772"/>
<dbReference type="PANTHER" id="PTHR11220">
    <property type="entry name" value="HEME-BINDING PROTEIN-RELATED"/>
    <property type="match status" value="1"/>
</dbReference>
<evidence type="ECO:0000313" key="2">
    <source>
        <dbReference type="EMBL" id="KAK9804334.1"/>
    </source>
</evidence>
<accession>A0AAW1P772</accession>
<dbReference type="PANTHER" id="PTHR11220:SF50">
    <property type="entry name" value="SOUL HEME-BINDING FAMILY PROTEIN"/>
    <property type="match status" value="1"/>
</dbReference>
<dbReference type="InterPro" id="IPR011256">
    <property type="entry name" value="Reg_factor_effector_dom_sf"/>
</dbReference>
<dbReference type="InterPro" id="IPR006917">
    <property type="entry name" value="SOUL_heme-bd"/>
</dbReference>
<evidence type="ECO:0000313" key="3">
    <source>
        <dbReference type="Proteomes" id="UP001489004"/>
    </source>
</evidence>
<organism evidence="2 3">
    <name type="scientific">[Myrmecia] bisecta</name>
    <dbReference type="NCBI Taxonomy" id="41462"/>
    <lineage>
        <taxon>Eukaryota</taxon>
        <taxon>Viridiplantae</taxon>
        <taxon>Chlorophyta</taxon>
        <taxon>core chlorophytes</taxon>
        <taxon>Trebouxiophyceae</taxon>
        <taxon>Trebouxiales</taxon>
        <taxon>Trebouxiaceae</taxon>
        <taxon>Myrmecia</taxon>
    </lineage>
</organism>
<gene>
    <name evidence="2" type="ORF">WJX72_007791</name>
</gene>
<dbReference type="Gene3D" id="3.20.80.10">
    <property type="entry name" value="Regulatory factor, effector binding domain"/>
    <property type="match status" value="1"/>
</dbReference>
<dbReference type="Pfam" id="PF10184">
    <property type="entry name" value="DUF2358"/>
    <property type="match status" value="1"/>
</dbReference>
<dbReference type="SUPFAM" id="SSF54427">
    <property type="entry name" value="NTF2-like"/>
    <property type="match status" value="1"/>
</dbReference>